<accession>A0A9Q8QBT4</accession>
<dbReference type="AlphaFoldDB" id="A0A9Q8QBT4"/>
<evidence type="ECO:0000313" key="1">
    <source>
        <dbReference type="EMBL" id="UNI16710.1"/>
    </source>
</evidence>
<dbReference type="RefSeq" id="XP_047840191.1">
    <property type="nucleotide sequence ID" value="XM_047984217.1"/>
</dbReference>
<dbReference type="Proteomes" id="UP000829364">
    <property type="component" value="Chromosome 2"/>
</dbReference>
<proteinExistence type="predicted"/>
<sequence length="71" mass="8070">MRANATRTASMRSLQICLLAVGTFVLAKMLGRHWNRHDRGRYDECRGKSGYRARKSSPAAWKEMIEGSEAQ</sequence>
<dbReference type="GeneID" id="72065084"/>
<name>A0A9Q8QBT4_9HYPO</name>
<keyword evidence="2" id="KW-1185">Reference proteome</keyword>
<protein>
    <submittedName>
        <fullName evidence="1">Uncharacterized protein</fullName>
    </submittedName>
</protein>
<evidence type="ECO:0000313" key="2">
    <source>
        <dbReference type="Proteomes" id="UP000829364"/>
    </source>
</evidence>
<organism evidence="1 2">
    <name type="scientific">Purpureocillium takamizusanense</name>
    <dbReference type="NCBI Taxonomy" id="2060973"/>
    <lineage>
        <taxon>Eukaryota</taxon>
        <taxon>Fungi</taxon>
        <taxon>Dikarya</taxon>
        <taxon>Ascomycota</taxon>
        <taxon>Pezizomycotina</taxon>
        <taxon>Sordariomycetes</taxon>
        <taxon>Hypocreomycetidae</taxon>
        <taxon>Hypocreales</taxon>
        <taxon>Ophiocordycipitaceae</taxon>
        <taxon>Purpureocillium</taxon>
    </lineage>
</organism>
<dbReference type="EMBL" id="CP086355">
    <property type="protein sequence ID" value="UNI16710.1"/>
    <property type="molecule type" value="Genomic_DNA"/>
</dbReference>
<gene>
    <name evidence="1" type="ORF">JDV02_003124</name>
</gene>
<reference evidence="1" key="1">
    <citation type="submission" date="2021-11" db="EMBL/GenBank/DDBJ databases">
        <title>Purpureocillium_takamizusanense_genome.</title>
        <authorList>
            <person name="Nguyen N.-H."/>
        </authorList>
    </citation>
    <scope>NUCLEOTIDE SEQUENCE</scope>
    <source>
        <strain evidence="1">PT3</strain>
    </source>
</reference>
<dbReference type="KEGG" id="ptkz:JDV02_003124"/>